<sequence>MPPADPNVNNLCYQQALEDSNSMGCQAIEPVNIVNVEKVIGREECENPIQKSLAQKEKAQEQMGDILSASKVIKAVERAKLSERNLPDFGHRDEEPNWWFVTRGTLVLPDLQEKTNPVESSGFIAGESVELCGRKLTFMDHQEVEPCSFDLPEFQQKFKPARVKRYESLQHFQYKDPSAAEKKKLEPNRKRNKKGLKFLEQSEIEGRSLSDSDLKTRWENGIKEAKETLEVGKKVGIEFFGDEQEIIHDLVNLELGNHPN</sequence>
<evidence type="ECO:0000313" key="1">
    <source>
        <dbReference type="EMBL" id="KAK8999279.1"/>
    </source>
</evidence>
<protein>
    <submittedName>
        <fullName evidence="1">Uncharacterized protein</fullName>
    </submittedName>
</protein>
<proteinExistence type="predicted"/>
<organism evidence="1 2">
    <name type="scientific">Hibiscus sabdariffa</name>
    <name type="common">roselle</name>
    <dbReference type="NCBI Taxonomy" id="183260"/>
    <lineage>
        <taxon>Eukaryota</taxon>
        <taxon>Viridiplantae</taxon>
        <taxon>Streptophyta</taxon>
        <taxon>Embryophyta</taxon>
        <taxon>Tracheophyta</taxon>
        <taxon>Spermatophyta</taxon>
        <taxon>Magnoliopsida</taxon>
        <taxon>eudicotyledons</taxon>
        <taxon>Gunneridae</taxon>
        <taxon>Pentapetalae</taxon>
        <taxon>rosids</taxon>
        <taxon>malvids</taxon>
        <taxon>Malvales</taxon>
        <taxon>Malvaceae</taxon>
        <taxon>Malvoideae</taxon>
        <taxon>Hibiscus</taxon>
    </lineage>
</organism>
<dbReference type="Proteomes" id="UP001396334">
    <property type="component" value="Unassembled WGS sequence"/>
</dbReference>
<dbReference type="EMBL" id="JBBPBN010000040">
    <property type="protein sequence ID" value="KAK8999279.1"/>
    <property type="molecule type" value="Genomic_DNA"/>
</dbReference>
<comment type="caution">
    <text evidence="1">The sequence shown here is derived from an EMBL/GenBank/DDBJ whole genome shotgun (WGS) entry which is preliminary data.</text>
</comment>
<accession>A0ABR2QF97</accession>
<reference evidence="1 2" key="1">
    <citation type="journal article" date="2024" name="G3 (Bethesda)">
        <title>Genome assembly of Hibiscus sabdariffa L. provides insights into metabolisms of medicinal natural products.</title>
        <authorList>
            <person name="Kim T."/>
        </authorList>
    </citation>
    <scope>NUCLEOTIDE SEQUENCE [LARGE SCALE GENOMIC DNA]</scope>
    <source>
        <strain evidence="1">TK-2024</strain>
        <tissue evidence="1">Old leaves</tissue>
    </source>
</reference>
<evidence type="ECO:0000313" key="2">
    <source>
        <dbReference type="Proteomes" id="UP001396334"/>
    </source>
</evidence>
<name>A0ABR2QF97_9ROSI</name>
<keyword evidence="2" id="KW-1185">Reference proteome</keyword>
<gene>
    <name evidence="1" type="ORF">V6N11_070455</name>
</gene>